<dbReference type="PANTHER" id="PTHR22916">
    <property type="entry name" value="GLYCOSYLTRANSFERASE"/>
    <property type="match status" value="1"/>
</dbReference>
<name>O58167_PYRHO</name>
<dbReference type="KEGG" id="pho:PH0430"/>
<dbReference type="DNASU" id="1444327"/>
<dbReference type="EnsemblBacteria" id="BAA29516">
    <property type="protein sequence ID" value="BAA29516"/>
    <property type="gene ID" value="BAA29516"/>
</dbReference>
<proteinExistence type="predicted"/>
<dbReference type="STRING" id="70601.gene:9377361"/>
<dbReference type="Proteomes" id="UP000000752">
    <property type="component" value="Chromosome"/>
</dbReference>
<dbReference type="eggNOG" id="arCOG01381">
    <property type="taxonomic scope" value="Archaea"/>
</dbReference>
<dbReference type="RefSeq" id="WP_010884540.1">
    <property type="nucleotide sequence ID" value="NC_000961.1"/>
</dbReference>
<organism evidence="2 3">
    <name type="scientific">Pyrococcus horikoshii (strain ATCC 700860 / DSM 12428 / JCM 9974 / NBRC 100139 / OT-3)</name>
    <dbReference type="NCBI Taxonomy" id="70601"/>
    <lineage>
        <taxon>Archaea</taxon>
        <taxon>Methanobacteriati</taxon>
        <taxon>Methanobacteriota</taxon>
        <taxon>Thermococci</taxon>
        <taxon>Thermococcales</taxon>
        <taxon>Thermococcaceae</taxon>
        <taxon>Pyrococcus</taxon>
    </lineage>
</organism>
<evidence type="ECO:0000259" key="1">
    <source>
        <dbReference type="Pfam" id="PF00535"/>
    </source>
</evidence>
<dbReference type="AlphaFoldDB" id="O58167"/>
<dbReference type="Pfam" id="PF00535">
    <property type="entry name" value="Glycos_transf_2"/>
    <property type="match status" value="1"/>
</dbReference>
<dbReference type="EMBL" id="BA000001">
    <property type="protein sequence ID" value="BAA29516.1"/>
    <property type="molecule type" value="Genomic_DNA"/>
</dbReference>
<dbReference type="GO" id="GO:0016758">
    <property type="term" value="F:hexosyltransferase activity"/>
    <property type="evidence" value="ECO:0007669"/>
    <property type="project" value="UniProtKB-ARBA"/>
</dbReference>
<evidence type="ECO:0000313" key="2">
    <source>
        <dbReference type="EMBL" id="BAA29516.1"/>
    </source>
</evidence>
<dbReference type="OrthoDB" id="46222at2157"/>
<dbReference type="PANTHER" id="PTHR22916:SF3">
    <property type="entry name" value="UDP-GLCNAC:BETAGAL BETA-1,3-N-ACETYLGLUCOSAMINYLTRANSFERASE-LIKE PROTEIN 1"/>
    <property type="match status" value="1"/>
</dbReference>
<sequence>MEKGLVSVVLPTYNRAKVLPRAIESVLNQTYTNIELIIVDDGSRDNTKEIIREFQSQDERIVYLRNKRNLGANAARNIGIMHSTGEFIAFMDSDDMWLPWKLERQIKIMYSSLNSYPIVYSGFIRIYKTDKNKVILSYYPQKSPPVSADSTSIHLNLLTNANFISTPTVLIPALYIRQNKLLFDEKMPRLQDWEFFLRLSKHCNCNFRFIPEPLVIAYVQPDSISMNHKKFIKALKILYTKYYSKVNNQEALSTFYFLMGYAMFLLGNIDESQHYLAVSLELKKKNIPTLFLWASLKYLSPAVAHRMRELYFKISNYIASKRLNIDFSKYIKGI</sequence>
<dbReference type="SUPFAM" id="SSF53448">
    <property type="entry name" value="Nucleotide-diphospho-sugar transferases"/>
    <property type="match status" value="1"/>
</dbReference>
<protein>
    <recommendedName>
        <fullName evidence="1">Glycosyltransferase 2-like domain-containing protein</fullName>
    </recommendedName>
</protein>
<dbReference type="InterPro" id="IPR001173">
    <property type="entry name" value="Glyco_trans_2-like"/>
</dbReference>
<evidence type="ECO:0000313" key="3">
    <source>
        <dbReference type="Proteomes" id="UP000000752"/>
    </source>
</evidence>
<dbReference type="CAZy" id="GT2">
    <property type="family name" value="Glycosyltransferase Family 2"/>
</dbReference>
<keyword evidence="3" id="KW-1185">Reference proteome</keyword>
<reference evidence="2 3" key="1">
    <citation type="journal article" date="1998" name="DNA Res.">
        <title>Complete sequence and gene organization of the genome of a hyper-thermophilic archaebacterium, Pyrococcus horikoshii OT3.</title>
        <authorList>
            <person name="Kawarabayasi Y."/>
            <person name="Sawada M."/>
            <person name="Horikawa H."/>
            <person name="Haikawa Y."/>
            <person name="Hino Y."/>
            <person name="Yamamoto S."/>
            <person name="Sekine M."/>
            <person name="Baba S."/>
            <person name="Kosugi H."/>
            <person name="Hosoyama A."/>
            <person name="Nagai Y."/>
            <person name="Sakai M."/>
            <person name="Ogura K."/>
            <person name="Otuka R."/>
            <person name="Nakazawa H."/>
            <person name="Takamiya M."/>
            <person name="Ohfuku Y."/>
            <person name="Funahashi T."/>
            <person name="Tanaka T."/>
            <person name="Kudoh Y."/>
            <person name="Yamazaki J."/>
            <person name="Kushida N."/>
            <person name="Oguchi A."/>
            <person name="Aoki K."/>
            <person name="Nakamura Y."/>
            <person name="Robb T.F."/>
            <person name="Horikoshi K."/>
            <person name="Masuchi Y."/>
            <person name="Shizuya H."/>
            <person name="Kikuchi H."/>
        </authorList>
    </citation>
    <scope>NUCLEOTIDE SEQUENCE [LARGE SCALE GENOMIC DNA]</scope>
    <source>
        <strain evidence="3">ATCC 700860 / DSM 12428 / JCM 9974 / NBRC 100139 / OT-3</strain>
    </source>
</reference>
<dbReference type="PIR" id="G71153">
    <property type="entry name" value="G71153"/>
</dbReference>
<dbReference type="CDD" id="cd00761">
    <property type="entry name" value="Glyco_tranf_GTA_type"/>
    <property type="match status" value="1"/>
</dbReference>
<accession>O58167</accession>
<dbReference type="GeneID" id="1444327"/>
<gene>
    <name evidence="2" type="ordered locus">PH0430</name>
</gene>
<feature type="domain" description="Glycosyltransferase 2-like" evidence="1">
    <location>
        <begin position="7"/>
        <end position="111"/>
    </location>
</feature>
<dbReference type="InterPro" id="IPR029044">
    <property type="entry name" value="Nucleotide-diphossugar_trans"/>
</dbReference>
<dbReference type="Gene3D" id="3.90.550.10">
    <property type="entry name" value="Spore Coat Polysaccharide Biosynthesis Protein SpsA, Chain A"/>
    <property type="match status" value="1"/>
</dbReference>